<evidence type="ECO:0000313" key="1">
    <source>
        <dbReference type="EMBL" id="SHN55717.1"/>
    </source>
</evidence>
<dbReference type="Proteomes" id="UP000184207">
    <property type="component" value="Unassembled WGS sequence"/>
</dbReference>
<dbReference type="EMBL" id="FRDJ01000003">
    <property type="protein sequence ID" value="SHN55717.1"/>
    <property type="molecule type" value="Genomic_DNA"/>
</dbReference>
<sequence>MSFRVSLGGDVIHYLGAVGFFRALDESNILNNVEIHCSGFSCIPAIVYLTKPQSSYNILSNAWAEAQKVFKNAALTSLDELSKNILLLYKMSTVINKESSKKRIQEFVEKFVPSCEIAESDNVKVHAFDVSTNKDVILYGNSKDLLLKALPYPLDFAPVENFISSSWVFGISEGDGIIYLDWIERNTPKRATDYLLLATFARTSALVNEKLQRARFPYRIRLSNSKDDFRIISLKFYQIGQELAGAIKNV</sequence>
<dbReference type="AlphaFoldDB" id="A0A1M7SB20"/>
<dbReference type="RefSeq" id="WP_072758397.1">
    <property type="nucleotide sequence ID" value="NZ_FRDJ01000003.1"/>
</dbReference>
<protein>
    <submittedName>
        <fullName evidence="1">Uncharacterized protein</fullName>
    </submittedName>
</protein>
<name>A0A1M7SB20_FERGO</name>
<keyword evidence="2" id="KW-1185">Reference proteome</keyword>
<gene>
    <name evidence="1" type="ORF">SAMN02745226_00691</name>
</gene>
<dbReference type="OrthoDB" id="45000at2"/>
<reference evidence="2" key="1">
    <citation type="submission" date="2016-12" db="EMBL/GenBank/DDBJ databases">
        <authorList>
            <person name="Varghese N."/>
            <person name="Submissions S."/>
        </authorList>
    </citation>
    <scope>NUCLEOTIDE SEQUENCE [LARGE SCALE GENOMIC DNA]</scope>
    <source>
        <strain evidence="2">DSM 13020</strain>
    </source>
</reference>
<organism evidence="1 2">
    <name type="scientific">Fervidobacterium gondwanense DSM 13020</name>
    <dbReference type="NCBI Taxonomy" id="1121883"/>
    <lineage>
        <taxon>Bacteria</taxon>
        <taxon>Thermotogati</taxon>
        <taxon>Thermotogota</taxon>
        <taxon>Thermotogae</taxon>
        <taxon>Thermotogales</taxon>
        <taxon>Fervidobacteriaceae</taxon>
        <taxon>Fervidobacterium</taxon>
    </lineage>
</organism>
<proteinExistence type="predicted"/>
<evidence type="ECO:0000313" key="2">
    <source>
        <dbReference type="Proteomes" id="UP000184207"/>
    </source>
</evidence>
<dbReference type="STRING" id="1121883.SAMN02745226_00691"/>
<accession>A0A1M7SB20</accession>